<name>A0A917SXR1_9ACTN</name>
<dbReference type="EMBL" id="BMNA01000004">
    <property type="protein sequence ID" value="GGM02962.1"/>
    <property type="molecule type" value="Genomic_DNA"/>
</dbReference>
<reference evidence="1" key="1">
    <citation type="journal article" date="2014" name="Int. J. Syst. Evol. Microbiol.">
        <title>Complete genome sequence of Corynebacterium casei LMG S-19264T (=DSM 44701T), isolated from a smear-ripened cheese.</title>
        <authorList>
            <consortium name="US DOE Joint Genome Institute (JGI-PGF)"/>
            <person name="Walter F."/>
            <person name="Albersmeier A."/>
            <person name="Kalinowski J."/>
            <person name="Ruckert C."/>
        </authorList>
    </citation>
    <scope>NUCLEOTIDE SEQUENCE</scope>
    <source>
        <strain evidence="1">CGMCC 4.7308</strain>
    </source>
</reference>
<comment type="caution">
    <text evidence="1">The sequence shown here is derived from an EMBL/GenBank/DDBJ whole genome shotgun (WGS) entry which is preliminary data.</text>
</comment>
<gene>
    <name evidence="1" type="ORF">GCM10011594_23850</name>
</gene>
<dbReference type="RefSeq" id="WP_188941742.1">
    <property type="nucleotide sequence ID" value="NZ_BMNA01000004.1"/>
</dbReference>
<proteinExistence type="predicted"/>
<organism evidence="1 2">
    <name type="scientific">Nakamurella endophytica</name>
    <dbReference type="NCBI Taxonomy" id="1748367"/>
    <lineage>
        <taxon>Bacteria</taxon>
        <taxon>Bacillati</taxon>
        <taxon>Actinomycetota</taxon>
        <taxon>Actinomycetes</taxon>
        <taxon>Nakamurellales</taxon>
        <taxon>Nakamurellaceae</taxon>
        <taxon>Nakamurella</taxon>
    </lineage>
</organism>
<dbReference type="AlphaFoldDB" id="A0A917SXR1"/>
<evidence type="ECO:0000313" key="2">
    <source>
        <dbReference type="Proteomes" id="UP000655208"/>
    </source>
</evidence>
<dbReference type="InterPro" id="IPR025355">
    <property type="entry name" value="DUF4259"/>
</dbReference>
<protein>
    <submittedName>
        <fullName evidence="1">Uncharacterized protein</fullName>
    </submittedName>
</protein>
<dbReference type="Proteomes" id="UP000655208">
    <property type="component" value="Unassembled WGS sequence"/>
</dbReference>
<sequence>MGNPGGVGTGIFGEPAAGAFVERLRSGPETEVGDRVSAALQAAAHHEEGDLSPETAVTALAAAALLLADTEPDLLDGLPDRDPVAQWFAALDVTLTPGRRLVAEAALSRILLPQANAWLAAAGDGPSVAAARRIAALLADPA</sequence>
<evidence type="ECO:0000313" key="1">
    <source>
        <dbReference type="EMBL" id="GGM02962.1"/>
    </source>
</evidence>
<keyword evidence="2" id="KW-1185">Reference proteome</keyword>
<reference evidence="1" key="2">
    <citation type="submission" date="2020-09" db="EMBL/GenBank/DDBJ databases">
        <authorList>
            <person name="Sun Q."/>
            <person name="Zhou Y."/>
        </authorList>
    </citation>
    <scope>NUCLEOTIDE SEQUENCE</scope>
    <source>
        <strain evidence="1">CGMCC 4.7308</strain>
    </source>
</reference>
<dbReference type="Pfam" id="PF14078">
    <property type="entry name" value="DUF4259"/>
    <property type="match status" value="1"/>
</dbReference>
<accession>A0A917SXR1</accession>